<dbReference type="InterPro" id="IPR035919">
    <property type="entry name" value="EAL_sf"/>
</dbReference>
<accession>A0ABU1ZSZ4</accession>
<dbReference type="CDD" id="cd01949">
    <property type="entry name" value="GGDEF"/>
    <property type="match status" value="1"/>
</dbReference>
<dbReference type="Gene3D" id="3.30.70.270">
    <property type="match status" value="1"/>
</dbReference>
<dbReference type="NCBIfam" id="TIGR00254">
    <property type="entry name" value="GGDEF"/>
    <property type="match status" value="1"/>
</dbReference>
<evidence type="ECO:0000313" key="5">
    <source>
        <dbReference type="Proteomes" id="UP001268089"/>
    </source>
</evidence>
<dbReference type="SMART" id="SM00052">
    <property type="entry name" value="EAL"/>
    <property type="match status" value="1"/>
</dbReference>
<dbReference type="InterPro" id="IPR000160">
    <property type="entry name" value="GGDEF_dom"/>
</dbReference>
<dbReference type="PANTHER" id="PTHR44757:SF2">
    <property type="entry name" value="BIOFILM ARCHITECTURE MAINTENANCE PROTEIN MBAA"/>
    <property type="match status" value="1"/>
</dbReference>
<dbReference type="Proteomes" id="UP001268089">
    <property type="component" value="Unassembled WGS sequence"/>
</dbReference>
<keyword evidence="1" id="KW-0472">Membrane</keyword>
<keyword evidence="5" id="KW-1185">Reference proteome</keyword>
<feature type="domain" description="EAL" evidence="2">
    <location>
        <begin position="416"/>
        <end position="670"/>
    </location>
</feature>
<dbReference type="RefSeq" id="WP_310346328.1">
    <property type="nucleotide sequence ID" value="NZ_JAVDXO010000013.1"/>
</dbReference>
<gene>
    <name evidence="4" type="ORF">J2X15_003997</name>
</gene>
<dbReference type="PROSITE" id="PS50887">
    <property type="entry name" value="GGDEF"/>
    <property type="match status" value="1"/>
</dbReference>
<sequence length="692" mass="77854">MKYSYIEKIDRVSLDRYIKSASRYYVGAFAAITIVALIIYAAMQLVLDRHSVQQNVSFLTSNQFIKFQQLANTARALMRASADEAIPSKVLDKLTEEMQHEIIELSDINAQLLILHHRLDENSAPSDLDLRLQTFLERAERLADIDHISRGRRYAFWGPIDFATASDGFIMRSFQEQIQKSFSMSEASIGTAKNISALLILSPLVALFIVGVFVLMPLLKKLRTEYERKKIFEQELSIRAHRDELTNLPNRMSFNQMFDRLVKVKEPDEEYLKSDSFVLLLIDLDHFKSVNDIFGHQTGDALLVEAAKRISSALEDGSFAARLGGDEFAILLPNFSNPAEAEEVALRIRKNLSKPFTTEGHTLRISGSIGGAMFPDHGTSAGNIIRCADLALYAAKTKRNNVIIFNEEMMADRLAESELRTALFKAVENEDLVVYYQPKINIQNNQLAFEALVRWPHPEFGILSPGRFLHLFNTGSSITSMTECVVNQVAQDIRRWRDKGLSPGSVAINMPEAILISGMAFDMLAHAVERHALKWSDFSIEITEDVFMSKYTEQISATVVKLRELGVSIALDDFGTGFASLTNLRDFPFDDIKIDRSFIFNIGVDEKSEQIIKSMIDLARNLGNSSIAEGVETEAQLLFLQQAGCNIVQGYFFAQPQPFETVTRGLELGEFPYDSFDPAQHRNRTTACSGSM</sequence>
<feature type="transmembrane region" description="Helical" evidence="1">
    <location>
        <begin position="21"/>
        <end position="43"/>
    </location>
</feature>
<evidence type="ECO:0000313" key="4">
    <source>
        <dbReference type="EMBL" id="MDR7308676.1"/>
    </source>
</evidence>
<dbReference type="InterPro" id="IPR029787">
    <property type="entry name" value="Nucleotide_cyclase"/>
</dbReference>
<dbReference type="InterPro" id="IPR052155">
    <property type="entry name" value="Biofilm_reg_signaling"/>
</dbReference>
<organism evidence="4 5">
    <name type="scientific">Rhodoferax saidenbachensis</name>
    <dbReference type="NCBI Taxonomy" id="1484693"/>
    <lineage>
        <taxon>Bacteria</taxon>
        <taxon>Pseudomonadati</taxon>
        <taxon>Pseudomonadota</taxon>
        <taxon>Betaproteobacteria</taxon>
        <taxon>Burkholderiales</taxon>
        <taxon>Comamonadaceae</taxon>
        <taxon>Rhodoferax</taxon>
    </lineage>
</organism>
<evidence type="ECO:0000259" key="3">
    <source>
        <dbReference type="PROSITE" id="PS50887"/>
    </source>
</evidence>
<dbReference type="SUPFAM" id="SSF55073">
    <property type="entry name" value="Nucleotide cyclase"/>
    <property type="match status" value="1"/>
</dbReference>
<dbReference type="Pfam" id="PF00990">
    <property type="entry name" value="GGDEF"/>
    <property type="match status" value="1"/>
</dbReference>
<dbReference type="InterPro" id="IPR001633">
    <property type="entry name" value="EAL_dom"/>
</dbReference>
<comment type="caution">
    <text evidence="4">The sequence shown here is derived from an EMBL/GenBank/DDBJ whole genome shotgun (WGS) entry which is preliminary data.</text>
</comment>
<keyword evidence="1" id="KW-1133">Transmembrane helix</keyword>
<feature type="domain" description="GGDEF" evidence="3">
    <location>
        <begin position="275"/>
        <end position="407"/>
    </location>
</feature>
<dbReference type="Pfam" id="PF00563">
    <property type="entry name" value="EAL"/>
    <property type="match status" value="1"/>
</dbReference>
<dbReference type="EMBL" id="JAVDXO010000013">
    <property type="protein sequence ID" value="MDR7308676.1"/>
    <property type="molecule type" value="Genomic_DNA"/>
</dbReference>
<dbReference type="Gene3D" id="3.20.20.450">
    <property type="entry name" value="EAL domain"/>
    <property type="match status" value="1"/>
</dbReference>
<feature type="transmembrane region" description="Helical" evidence="1">
    <location>
        <begin position="195"/>
        <end position="219"/>
    </location>
</feature>
<dbReference type="PROSITE" id="PS50883">
    <property type="entry name" value="EAL"/>
    <property type="match status" value="1"/>
</dbReference>
<reference evidence="4 5" key="1">
    <citation type="submission" date="2023-07" db="EMBL/GenBank/DDBJ databases">
        <title>Sorghum-associated microbial communities from plants grown in Nebraska, USA.</title>
        <authorList>
            <person name="Schachtman D."/>
        </authorList>
    </citation>
    <scope>NUCLEOTIDE SEQUENCE [LARGE SCALE GENOMIC DNA]</scope>
    <source>
        <strain evidence="4 5">BE308</strain>
    </source>
</reference>
<dbReference type="SUPFAM" id="SSF141868">
    <property type="entry name" value="EAL domain-like"/>
    <property type="match status" value="1"/>
</dbReference>
<protein>
    <submittedName>
        <fullName evidence="4">Diguanylate cyclase (GGDEF)-like protein</fullName>
    </submittedName>
</protein>
<evidence type="ECO:0000259" key="2">
    <source>
        <dbReference type="PROSITE" id="PS50883"/>
    </source>
</evidence>
<keyword evidence="1" id="KW-0812">Transmembrane</keyword>
<dbReference type="InterPro" id="IPR043128">
    <property type="entry name" value="Rev_trsase/Diguanyl_cyclase"/>
</dbReference>
<dbReference type="SMART" id="SM00267">
    <property type="entry name" value="GGDEF"/>
    <property type="match status" value="1"/>
</dbReference>
<evidence type="ECO:0000256" key="1">
    <source>
        <dbReference type="SAM" id="Phobius"/>
    </source>
</evidence>
<dbReference type="PANTHER" id="PTHR44757">
    <property type="entry name" value="DIGUANYLATE CYCLASE DGCP"/>
    <property type="match status" value="1"/>
</dbReference>
<name>A0ABU1ZSZ4_9BURK</name>
<dbReference type="CDD" id="cd01948">
    <property type="entry name" value="EAL"/>
    <property type="match status" value="1"/>
</dbReference>
<proteinExistence type="predicted"/>